<keyword evidence="2" id="KW-1185">Reference proteome</keyword>
<organism evidence="1 2">
    <name type="scientific">Nonomuraea pusilla</name>
    <dbReference type="NCBI Taxonomy" id="46177"/>
    <lineage>
        <taxon>Bacteria</taxon>
        <taxon>Bacillati</taxon>
        <taxon>Actinomycetota</taxon>
        <taxon>Actinomycetes</taxon>
        <taxon>Streptosporangiales</taxon>
        <taxon>Streptosporangiaceae</taxon>
        <taxon>Nonomuraea</taxon>
    </lineage>
</organism>
<dbReference type="AlphaFoldDB" id="A0A1H8ENJ7"/>
<name>A0A1H8ENJ7_9ACTN</name>
<dbReference type="OrthoDB" id="3361584at2"/>
<reference evidence="1 2" key="1">
    <citation type="submission" date="2016-10" db="EMBL/GenBank/DDBJ databases">
        <authorList>
            <person name="de Groot N.N."/>
        </authorList>
    </citation>
    <scope>NUCLEOTIDE SEQUENCE [LARGE SCALE GENOMIC DNA]</scope>
    <source>
        <strain evidence="1 2">DSM 43357</strain>
    </source>
</reference>
<proteinExistence type="predicted"/>
<gene>
    <name evidence="1" type="ORF">SAMN05660976_07052</name>
</gene>
<evidence type="ECO:0000313" key="1">
    <source>
        <dbReference type="EMBL" id="SEN21161.1"/>
    </source>
</evidence>
<dbReference type="RefSeq" id="WP_091104841.1">
    <property type="nucleotide sequence ID" value="NZ_FOBF01000023.1"/>
</dbReference>
<sequence>MVDYQARWGGLALPELAVPLYDGGVAVMVADDPGDTEGVGPCFTAGTDYYSVAHWFCVDLQGRFGILYESWVPLHSSVSGWIEARALADAAQRMHRVEVWKGREAANRARALIDALPGLIEVPEVQGLADNWWQGDGTLLAVYEGEAKVFWSQEAAFAALYAETEPRADELRVTLRSIDL</sequence>
<dbReference type="Proteomes" id="UP000198953">
    <property type="component" value="Unassembled WGS sequence"/>
</dbReference>
<dbReference type="EMBL" id="FOBF01000023">
    <property type="protein sequence ID" value="SEN21161.1"/>
    <property type="molecule type" value="Genomic_DNA"/>
</dbReference>
<evidence type="ECO:0000313" key="2">
    <source>
        <dbReference type="Proteomes" id="UP000198953"/>
    </source>
</evidence>
<accession>A0A1H8ENJ7</accession>
<protein>
    <submittedName>
        <fullName evidence="1">Uncharacterized protein</fullName>
    </submittedName>
</protein>